<comment type="caution">
    <text evidence="1">The sequence shown here is derived from an EMBL/GenBank/DDBJ whole genome shotgun (WGS) entry which is preliminary data.</text>
</comment>
<name>A0A8X6K809_9ARAC</name>
<proteinExistence type="predicted"/>
<gene>
    <name evidence="1" type="ORF">TNIN_77101</name>
</gene>
<feature type="non-terminal residue" evidence="1">
    <location>
        <position position="12"/>
    </location>
</feature>
<evidence type="ECO:0000313" key="1">
    <source>
        <dbReference type="EMBL" id="GFS30374.1"/>
    </source>
</evidence>
<accession>A0A8X6K809</accession>
<protein>
    <submittedName>
        <fullName evidence="1">Uncharacterized protein</fullName>
    </submittedName>
</protein>
<sequence>MFCPITAPTNAG</sequence>
<dbReference type="EMBL" id="BMAV01024132">
    <property type="protein sequence ID" value="GFS30374.1"/>
    <property type="molecule type" value="Genomic_DNA"/>
</dbReference>
<reference evidence="1" key="1">
    <citation type="submission" date="2020-08" db="EMBL/GenBank/DDBJ databases">
        <title>Multicomponent nature underlies the extraordinary mechanical properties of spider dragline silk.</title>
        <authorList>
            <person name="Kono N."/>
            <person name="Nakamura H."/>
            <person name="Mori M."/>
            <person name="Yoshida Y."/>
            <person name="Ohtoshi R."/>
            <person name="Malay A.D."/>
            <person name="Moran D.A.P."/>
            <person name="Tomita M."/>
            <person name="Numata K."/>
            <person name="Arakawa K."/>
        </authorList>
    </citation>
    <scope>NUCLEOTIDE SEQUENCE</scope>
</reference>
<evidence type="ECO:0000313" key="2">
    <source>
        <dbReference type="Proteomes" id="UP000886998"/>
    </source>
</evidence>
<keyword evidence="2" id="KW-1185">Reference proteome</keyword>
<dbReference type="Proteomes" id="UP000886998">
    <property type="component" value="Unassembled WGS sequence"/>
</dbReference>
<organism evidence="1 2">
    <name type="scientific">Trichonephila inaurata madagascariensis</name>
    <dbReference type="NCBI Taxonomy" id="2747483"/>
    <lineage>
        <taxon>Eukaryota</taxon>
        <taxon>Metazoa</taxon>
        <taxon>Ecdysozoa</taxon>
        <taxon>Arthropoda</taxon>
        <taxon>Chelicerata</taxon>
        <taxon>Arachnida</taxon>
        <taxon>Araneae</taxon>
        <taxon>Araneomorphae</taxon>
        <taxon>Entelegynae</taxon>
        <taxon>Araneoidea</taxon>
        <taxon>Nephilidae</taxon>
        <taxon>Trichonephila</taxon>
        <taxon>Trichonephila inaurata</taxon>
    </lineage>
</organism>